<dbReference type="STRING" id="394503.Ccel_0874"/>
<keyword evidence="2" id="KW-0012">Acyltransferase</keyword>
<feature type="domain" description="Beta-ketoacyl-[acyl-carrier-protein] synthase III C-terminal" evidence="4">
    <location>
        <begin position="260"/>
        <end position="346"/>
    </location>
</feature>
<dbReference type="RefSeq" id="WP_015924406.1">
    <property type="nucleotide sequence ID" value="NC_011898.1"/>
</dbReference>
<dbReference type="InterPro" id="IPR016039">
    <property type="entry name" value="Thiolase-like"/>
</dbReference>
<organism evidence="5 6">
    <name type="scientific">Ruminiclostridium cellulolyticum (strain ATCC 35319 / DSM 5812 / JCM 6584 / H10)</name>
    <name type="common">Clostridium cellulolyticum</name>
    <dbReference type="NCBI Taxonomy" id="394503"/>
    <lineage>
        <taxon>Bacteria</taxon>
        <taxon>Bacillati</taxon>
        <taxon>Bacillota</taxon>
        <taxon>Clostridia</taxon>
        <taxon>Eubacteriales</taxon>
        <taxon>Oscillospiraceae</taxon>
        <taxon>Ruminiclostridium</taxon>
    </lineage>
</organism>
<dbReference type="Gene3D" id="3.40.47.10">
    <property type="match status" value="2"/>
</dbReference>
<dbReference type="Pfam" id="PF00108">
    <property type="entry name" value="Thiolase_N"/>
    <property type="match status" value="1"/>
</dbReference>
<accession>B8I8L3</accession>
<reference evidence="5 6" key="1">
    <citation type="submission" date="2009-01" db="EMBL/GenBank/DDBJ databases">
        <title>Complete sequence of Clostridium cellulolyticum H10.</title>
        <authorList>
            <consortium name="US DOE Joint Genome Institute"/>
            <person name="Lucas S."/>
            <person name="Copeland A."/>
            <person name="Lapidus A."/>
            <person name="Glavina del Rio T."/>
            <person name="Dalin E."/>
            <person name="Tice H."/>
            <person name="Bruce D."/>
            <person name="Goodwin L."/>
            <person name="Pitluck S."/>
            <person name="Chertkov O."/>
            <person name="Saunders E."/>
            <person name="Brettin T."/>
            <person name="Detter J.C."/>
            <person name="Han C."/>
            <person name="Larimer F."/>
            <person name="Land M."/>
            <person name="Hauser L."/>
            <person name="Kyrpides N."/>
            <person name="Ivanova N."/>
            <person name="Zhou J."/>
            <person name="Richardson P."/>
        </authorList>
    </citation>
    <scope>NUCLEOTIDE SEQUENCE [LARGE SCALE GENOMIC DNA]</scope>
    <source>
        <strain evidence="6">ATCC 35319 / DSM 5812 / JCM 6584 / H10</strain>
    </source>
</reference>
<dbReference type="InterPro" id="IPR020616">
    <property type="entry name" value="Thiolase_N"/>
</dbReference>
<dbReference type="HOGENOM" id="CLU_039592_2_2_9"/>
<feature type="domain" description="Thiolase N-terminal" evidence="3">
    <location>
        <begin position="79"/>
        <end position="175"/>
    </location>
</feature>
<keyword evidence="6" id="KW-1185">Reference proteome</keyword>
<sequence>MDGFYSSFKDIYMSVPEISLPNEVIDNEEVIQRVKNNFKGTDEEFIKIKRGLEKSFYFSGSNTRYSEESGEEKIGINAAETAKNLLNKMNISPNEVDMVIYGSVTRPYLEPSVAAEVASRLGVKNAHVFDVNCACSSLLQAIYTGAVFLNSHKELNYVVCCACEYPMSAVDYNIQSMKELLLKSSAFSLGSASAAVILARKPFKNNGFRLHSFRNRTYTDIWDASITPLVGSIETNSLVIEDAIHEILPEEIYGHVKFLNWKIEDLKQLIFHQPGDFFIRWVINNFPEVNEEKILKVHQYYGYTASTSVLLALDHYIQNNTLDNGDKMLLVVPGAGLSILAAGVSWEG</sequence>
<evidence type="ECO:0000256" key="2">
    <source>
        <dbReference type="ARBA" id="ARBA00023315"/>
    </source>
</evidence>
<dbReference type="OrthoDB" id="9786707at2"/>
<evidence type="ECO:0000259" key="4">
    <source>
        <dbReference type="Pfam" id="PF08541"/>
    </source>
</evidence>
<dbReference type="Pfam" id="PF08541">
    <property type="entry name" value="ACP_syn_III_C"/>
    <property type="match status" value="1"/>
</dbReference>
<dbReference type="PANTHER" id="PTHR34069">
    <property type="entry name" value="3-OXOACYL-[ACYL-CARRIER-PROTEIN] SYNTHASE 3"/>
    <property type="match status" value="1"/>
</dbReference>
<name>B8I8L3_RUMCH</name>
<gene>
    <name evidence="5" type="ordered locus">Ccel_0874</name>
</gene>
<proteinExistence type="predicted"/>
<dbReference type="KEGG" id="cce:Ccel_0874"/>
<dbReference type="PANTHER" id="PTHR34069:SF3">
    <property type="entry name" value="ACYL-COA:ACYL-COA ALKYLTRANSFERASE"/>
    <property type="match status" value="1"/>
</dbReference>
<evidence type="ECO:0000313" key="6">
    <source>
        <dbReference type="Proteomes" id="UP000001349"/>
    </source>
</evidence>
<dbReference type="Proteomes" id="UP000001349">
    <property type="component" value="Chromosome"/>
</dbReference>
<dbReference type="eggNOG" id="COG0332">
    <property type="taxonomic scope" value="Bacteria"/>
</dbReference>
<evidence type="ECO:0000259" key="3">
    <source>
        <dbReference type="Pfam" id="PF00108"/>
    </source>
</evidence>
<dbReference type="InterPro" id="IPR013747">
    <property type="entry name" value="ACP_syn_III_C"/>
</dbReference>
<dbReference type="GO" id="GO:0016747">
    <property type="term" value="F:acyltransferase activity, transferring groups other than amino-acyl groups"/>
    <property type="evidence" value="ECO:0007669"/>
    <property type="project" value="InterPro"/>
</dbReference>
<dbReference type="EMBL" id="CP001348">
    <property type="protein sequence ID" value="ACL75246.1"/>
    <property type="molecule type" value="Genomic_DNA"/>
</dbReference>
<dbReference type="AlphaFoldDB" id="B8I8L3"/>
<evidence type="ECO:0000256" key="1">
    <source>
        <dbReference type="ARBA" id="ARBA00022679"/>
    </source>
</evidence>
<dbReference type="SUPFAM" id="SSF53901">
    <property type="entry name" value="Thiolase-like"/>
    <property type="match status" value="1"/>
</dbReference>
<dbReference type="GO" id="GO:0044550">
    <property type="term" value="P:secondary metabolite biosynthetic process"/>
    <property type="evidence" value="ECO:0007669"/>
    <property type="project" value="TreeGrafter"/>
</dbReference>
<keyword evidence="1" id="KW-0808">Transferase</keyword>
<protein>
    <submittedName>
        <fullName evidence="5">3-Oxoacyl-(Acyl-carrier-protein (ACP)) synthase III domain protein</fullName>
    </submittedName>
</protein>
<evidence type="ECO:0000313" key="5">
    <source>
        <dbReference type="EMBL" id="ACL75246.1"/>
    </source>
</evidence>